<comment type="caution">
    <text evidence="1">The sequence shown here is derived from an EMBL/GenBank/DDBJ whole genome shotgun (WGS) entry which is preliminary data.</text>
</comment>
<keyword evidence="2" id="KW-1185">Reference proteome</keyword>
<dbReference type="AlphaFoldDB" id="A0A843UI67"/>
<dbReference type="PANTHER" id="PTHR34676">
    <property type="entry name" value="DUF4219 DOMAIN-CONTAINING PROTEIN-RELATED"/>
    <property type="match status" value="1"/>
</dbReference>
<name>A0A843UI67_COLES</name>
<gene>
    <name evidence="1" type="ORF">Taro_015713</name>
</gene>
<proteinExistence type="predicted"/>
<evidence type="ECO:0008006" key="3">
    <source>
        <dbReference type="Google" id="ProtNLM"/>
    </source>
</evidence>
<accession>A0A843UI67</accession>
<evidence type="ECO:0000313" key="2">
    <source>
        <dbReference type="Proteomes" id="UP000652761"/>
    </source>
</evidence>
<sequence length="145" mass="16869">TTAITTVDKNKLSLNFKAKNYLCCALSKKEFSRVSACKSAKEMWDKLQITYEETDKVKQTMIDILVSQYEQFEMLQNENITTMYNRFSSIVVESLIQGEHRLRGSYSFLSNIVEPLNDLVDHKISEEGEDEQLLELQRIYSKLLI</sequence>
<evidence type="ECO:0000313" key="1">
    <source>
        <dbReference type="EMBL" id="MQL83228.1"/>
    </source>
</evidence>
<feature type="non-terminal residue" evidence="1">
    <location>
        <position position="145"/>
    </location>
</feature>
<dbReference type="OrthoDB" id="785014at2759"/>
<dbReference type="Pfam" id="PF14223">
    <property type="entry name" value="Retrotran_gag_2"/>
    <property type="match status" value="1"/>
</dbReference>
<dbReference type="PANTHER" id="PTHR34676:SF17">
    <property type="entry name" value="OS06G0684500 PROTEIN"/>
    <property type="match status" value="1"/>
</dbReference>
<reference evidence="1" key="1">
    <citation type="submission" date="2017-07" db="EMBL/GenBank/DDBJ databases">
        <title>Taro Niue Genome Assembly and Annotation.</title>
        <authorList>
            <person name="Atibalentja N."/>
            <person name="Keating K."/>
            <person name="Fields C.J."/>
        </authorList>
    </citation>
    <scope>NUCLEOTIDE SEQUENCE</scope>
    <source>
        <strain evidence="1">Niue_2</strain>
        <tissue evidence="1">Leaf</tissue>
    </source>
</reference>
<protein>
    <recommendedName>
        <fullName evidence="3">UBN2 domain-containing protein</fullName>
    </recommendedName>
</protein>
<feature type="non-terminal residue" evidence="1">
    <location>
        <position position="1"/>
    </location>
</feature>
<dbReference type="Proteomes" id="UP000652761">
    <property type="component" value="Unassembled WGS sequence"/>
</dbReference>
<organism evidence="1 2">
    <name type="scientific">Colocasia esculenta</name>
    <name type="common">Wild taro</name>
    <name type="synonym">Arum esculentum</name>
    <dbReference type="NCBI Taxonomy" id="4460"/>
    <lineage>
        <taxon>Eukaryota</taxon>
        <taxon>Viridiplantae</taxon>
        <taxon>Streptophyta</taxon>
        <taxon>Embryophyta</taxon>
        <taxon>Tracheophyta</taxon>
        <taxon>Spermatophyta</taxon>
        <taxon>Magnoliopsida</taxon>
        <taxon>Liliopsida</taxon>
        <taxon>Araceae</taxon>
        <taxon>Aroideae</taxon>
        <taxon>Colocasieae</taxon>
        <taxon>Colocasia</taxon>
    </lineage>
</organism>
<dbReference type="EMBL" id="NMUH01000684">
    <property type="protein sequence ID" value="MQL83228.1"/>
    <property type="molecule type" value="Genomic_DNA"/>
</dbReference>